<dbReference type="EMBL" id="FNJI01000024">
    <property type="protein sequence ID" value="SDP52592.1"/>
    <property type="molecule type" value="Genomic_DNA"/>
</dbReference>
<dbReference type="Pfam" id="PF07969">
    <property type="entry name" value="Amidohydro_3"/>
    <property type="match status" value="1"/>
</dbReference>
<sequence>MLSLEEGIRRITGLPASRIGLSDRGRLIPGFAADVTIFDLEKVRDNSSVVNPIVYADGFEYVMVNGLLVYSRGRRMNSRSGKVLRRK</sequence>
<dbReference type="STRING" id="91360.SAMN05660330_03053"/>
<reference evidence="2 3" key="1">
    <citation type="submission" date="2016-10" db="EMBL/GenBank/DDBJ databases">
        <authorList>
            <person name="de Groot N.N."/>
        </authorList>
    </citation>
    <scope>NUCLEOTIDE SEQUENCE [LARGE SCALE GENOMIC DNA]</scope>
    <source>
        <strain evidence="2 3">DSM 12130</strain>
    </source>
</reference>
<dbReference type="InterPro" id="IPR013108">
    <property type="entry name" value="Amidohydro_3"/>
</dbReference>
<evidence type="ECO:0000259" key="1">
    <source>
        <dbReference type="Pfam" id="PF07969"/>
    </source>
</evidence>
<accession>A0A1H0TEV6</accession>
<protein>
    <submittedName>
        <fullName evidence="2">Amidohydrolase family protein</fullName>
    </submittedName>
</protein>
<dbReference type="SUPFAM" id="SSF51338">
    <property type="entry name" value="Composite domain of metallo-dependent hydrolases"/>
    <property type="match status" value="1"/>
</dbReference>
<evidence type="ECO:0000313" key="3">
    <source>
        <dbReference type="Proteomes" id="UP000199073"/>
    </source>
</evidence>
<gene>
    <name evidence="2" type="ORF">SAMN05660330_03053</name>
</gene>
<name>A0A1H0TEV6_9BACT</name>
<evidence type="ECO:0000313" key="2">
    <source>
        <dbReference type="EMBL" id="SDP52592.1"/>
    </source>
</evidence>
<dbReference type="GO" id="GO:0016810">
    <property type="term" value="F:hydrolase activity, acting on carbon-nitrogen (but not peptide) bonds"/>
    <property type="evidence" value="ECO:0007669"/>
    <property type="project" value="InterPro"/>
</dbReference>
<dbReference type="AlphaFoldDB" id="A0A1H0TEV6"/>
<proteinExistence type="predicted"/>
<dbReference type="Proteomes" id="UP000199073">
    <property type="component" value="Unassembled WGS sequence"/>
</dbReference>
<dbReference type="Gene3D" id="2.30.40.10">
    <property type="entry name" value="Urease, subunit C, domain 1"/>
    <property type="match status" value="1"/>
</dbReference>
<dbReference type="InterPro" id="IPR011059">
    <property type="entry name" value="Metal-dep_hydrolase_composite"/>
</dbReference>
<feature type="domain" description="Amidohydrolase 3" evidence="1">
    <location>
        <begin position="2"/>
        <end position="70"/>
    </location>
</feature>
<organism evidence="2 3">
    <name type="scientific">Desulforhopalus singaporensis</name>
    <dbReference type="NCBI Taxonomy" id="91360"/>
    <lineage>
        <taxon>Bacteria</taxon>
        <taxon>Pseudomonadati</taxon>
        <taxon>Thermodesulfobacteriota</taxon>
        <taxon>Desulfobulbia</taxon>
        <taxon>Desulfobulbales</taxon>
        <taxon>Desulfocapsaceae</taxon>
        <taxon>Desulforhopalus</taxon>
    </lineage>
</organism>
<keyword evidence="3" id="KW-1185">Reference proteome</keyword>
<keyword evidence="2" id="KW-0378">Hydrolase</keyword>
<dbReference type="RefSeq" id="WP_245695171.1">
    <property type="nucleotide sequence ID" value="NZ_FNJI01000024.1"/>
</dbReference>